<dbReference type="InterPro" id="IPR052616">
    <property type="entry name" value="SYO1-like"/>
</dbReference>
<dbReference type="Gene3D" id="1.25.10.10">
    <property type="entry name" value="Leucine-rich Repeat Variant"/>
    <property type="match status" value="1"/>
</dbReference>
<evidence type="ECO:0000259" key="2">
    <source>
        <dbReference type="Pfam" id="PF25567"/>
    </source>
</evidence>
<reference evidence="3 4" key="1">
    <citation type="submission" date="2020-04" db="EMBL/GenBank/DDBJ databases">
        <authorList>
            <person name="Wallbank WR R."/>
            <person name="Pardo Diaz C."/>
            <person name="Kozak K."/>
            <person name="Martin S."/>
            <person name="Jiggins C."/>
            <person name="Moest M."/>
            <person name="Warren A I."/>
            <person name="Byers J.R.P. K."/>
            <person name="Montejo-Kovacevich G."/>
            <person name="Yen C E."/>
        </authorList>
    </citation>
    <scope>NUCLEOTIDE SEQUENCE [LARGE SCALE GENOMIC DNA]</scope>
</reference>
<dbReference type="GO" id="GO:0042273">
    <property type="term" value="P:ribosomal large subunit biogenesis"/>
    <property type="evidence" value="ECO:0007669"/>
    <property type="project" value="TreeGrafter"/>
</dbReference>
<protein>
    <recommendedName>
        <fullName evidence="2">SYO1-like TPR repeats domain-containing protein</fullName>
    </recommendedName>
</protein>
<dbReference type="GO" id="GO:0051082">
    <property type="term" value="F:unfolded protein binding"/>
    <property type="evidence" value="ECO:0007669"/>
    <property type="project" value="TreeGrafter"/>
</dbReference>
<keyword evidence="4" id="KW-1185">Reference proteome</keyword>
<evidence type="ECO:0000313" key="3">
    <source>
        <dbReference type="EMBL" id="CAB3240043.1"/>
    </source>
</evidence>
<dbReference type="InterPro" id="IPR016024">
    <property type="entry name" value="ARM-type_fold"/>
</dbReference>
<evidence type="ECO:0000313" key="4">
    <source>
        <dbReference type="Proteomes" id="UP000494106"/>
    </source>
</evidence>
<dbReference type="InterPro" id="IPR000225">
    <property type="entry name" value="Armadillo"/>
</dbReference>
<evidence type="ECO:0000256" key="1">
    <source>
        <dbReference type="ARBA" id="ARBA00049983"/>
    </source>
</evidence>
<dbReference type="Pfam" id="PF25567">
    <property type="entry name" value="TPR_SYO1"/>
    <property type="match status" value="1"/>
</dbReference>
<dbReference type="AlphaFoldDB" id="A0A8S1A652"/>
<dbReference type="EMBL" id="CADEBC010000503">
    <property type="protein sequence ID" value="CAB3240043.1"/>
    <property type="molecule type" value="Genomic_DNA"/>
</dbReference>
<dbReference type="OrthoDB" id="288703at2759"/>
<gene>
    <name evidence="3" type="ORF">APLA_LOCUS8195</name>
</gene>
<dbReference type="GO" id="GO:0006606">
    <property type="term" value="P:protein import into nucleus"/>
    <property type="evidence" value="ECO:0007669"/>
    <property type="project" value="TreeGrafter"/>
</dbReference>
<comment type="caution">
    <text evidence="3">The sequence shown here is derived from an EMBL/GenBank/DDBJ whole genome shotgun (WGS) entry which is preliminary data.</text>
</comment>
<dbReference type="InterPro" id="IPR011989">
    <property type="entry name" value="ARM-like"/>
</dbReference>
<dbReference type="PANTHER" id="PTHR13347:SF1">
    <property type="entry name" value="HEAT REPEAT-CONTAINING PROTEIN 3"/>
    <property type="match status" value="1"/>
</dbReference>
<dbReference type="Pfam" id="PF00514">
    <property type="entry name" value="Arm"/>
    <property type="match status" value="1"/>
</dbReference>
<dbReference type="SMART" id="SM00185">
    <property type="entry name" value="ARM"/>
    <property type="match status" value="2"/>
</dbReference>
<name>A0A8S1A652_ARCPL</name>
<comment type="similarity">
    <text evidence="1">Belongs to the nuclear import and ribosome assembly adapter family.</text>
</comment>
<sequence>MGKIRKPKLTRTNKSSIVPDNIEEEEQLPVDSKENALQTILDQIQAADVEEKYCGLQTLALMIENPENVQQIIDRGLVKVAAPLLLDQASSVRNAAAGTLRNLSTVAMDTCDAMMEQDVMTPVTCYFHEHAANWVPEANIKTKDEDIDTLIQCVNLLLNLCESSELAIKYLGQSRVLDILPRYLDLGIFTSDIVISVLQCLFVVVEDNPVAMAKVKSNAEKHLQSLLGLEGNDPEILLIKILSSGVIINTCGGNITVLPTEVINQILSTLAATLAIDHRFVCNQLSSSVPLKDPTGTVDTPKDKAAKQLENQLKSVSHMLTAQQSSLEIIANICSCEDGEDVQVNDSSDSEEIEEELCENGNGSILAEDKLPPEVMEALISLEIFDKVWARTQLPAQNVLLILKEYEGSQLIYKRLLSLQTRALLCTNNLLSTLPIEHLGGVNGVYKIWVDAGKLVFKSDSENVNLSESATAVMRAALDKIKFRENGNTSDCSLFSDLALSDIEIMLTGVKECQVPEIRSNLIRMVGILALLLANNLNDLTINVICTITEFILEQAHKENEVWVLAESIDTLVDLYSEDETDALAAKVKLVEKLTVLAPILKNKARQQKRLPKEYKVLVSTAISNLPRFIKYKKDRLSKL</sequence>
<proteinExistence type="inferred from homology"/>
<dbReference type="InterPro" id="IPR057990">
    <property type="entry name" value="TPR_SYO1"/>
</dbReference>
<dbReference type="SUPFAM" id="SSF48371">
    <property type="entry name" value="ARM repeat"/>
    <property type="match status" value="1"/>
</dbReference>
<dbReference type="PANTHER" id="PTHR13347">
    <property type="entry name" value="HEAT REPEAT-CONTAINING PROTEIN 3"/>
    <property type="match status" value="1"/>
</dbReference>
<accession>A0A8S1A652</accession>
<feature type="domain" description="SYO1-like TPR repeats" evidence="2">
    <location>
        <begin position="373"/>
        <end position="636"/>
    </location>
</feature>
<dbReference type="Proteomes" id="UP000494106">
    <property type="component" value="Unassembled WGS sequence"/>
</dbReference>
<organism evidence="3 4">
    <name type="scientific">Arctia plantaginis</name>
    <name type="common">Wood tiger moth</name>
    <name type="synonym">Phalaena plantaginis</name>
    <dbReference type="NCBI Taxonomy" id="874455"/>
    <lineage>
        <taxon>Eukaryota</taxon>
        <taxon>Metazoa</taxon>
        <taxon>Ecdysozoa</taxon>
        <taxon>Arthropoda</taxon>
        <taxon>Hexapoda</taxon>
        <taxon>Insecta</taxon>
        <taxon>Pterygota</taxon>
        <taxon>Neoptera</taxon>
        <taxon>Endopterygota</taxon>
        <taxon>Lepidoptera</taxon>
        <taxon>Glossata</taxon>
        <taxon>Ditrysia</taxon>
        <taxon>Noctuoidea</taxon>
        <taxon>Erebidae</taxon>
        <taxon>Arctiinae</taxon>
        <taxon>Arctia</taxon>
    </lineage>
</organism>